<dbReference type="KEGG" id="trg:TRUGW13939_05339"/>
<name>A0A7H8QX62_TALRU</name>
<feature type="domain" description="DUF2786" evidence="2">
    <location>
        <begin position="41"/>
        <end position="80"/>
    </location>
</feature>
<keyword evidence="4" id="KW-1185">Reference proteome</keyword>
<dbReference type="Proteomes" id="UP000509510">
    <property type="component" value="Chromosome III"/>
</dbReference>
<dbReference type="AlphaFoldDB" id="A0A7H8QX62"/>
<evidence type="ECO:0000313" key="3">
    <source>
        <dbReference type="EMBL" id="QKX58218.1"/>
    </source>
</evidence>
<feature type="compositionally biased region" description="Basic and acidic residues" evidence="1">
    <location>
        <begin position="230"/>
        <end position="247"/>
    </location>
</feature>
<dbReference type="Pfam" id="PF10979">
    <property type="entry name" value="DUF2786"/>
    <property type="match status" value="1"/>
</dbReference>
<protein>
    <recommendedName>
        <fullName evidence="2">DUF2786 domain-containing protein</fullName>
    </recommendedName>
</protein>
<feature type="region of interest" description="Disordered" evidence="1">
    <location>
        <begin position="1"/>
        <end position="31"/>
    </location>
</feature>
<sequence>MPRSPGKPKLVPPPLQKATVKSLATDQPAPAAGNINVQDAVLSRLKKCLARGSHPNTSEKEARAALVIANRIMQQHNITQADMLAQEEKSTKAGSKHVVMEGFVTTAAHAIQKIPYNLIVKWARAHHGRSAAYCYCRGVADGLYKTAIEEKSLEELRARQAGVTMVKAESSDSSNADDTGSVWESEMQLVRFGESAEKIAQSYLEQNNIKVRSTKKRTASVKDSNSYTKGKNDSKKINVRQRVIEHS</sequence>
<gene>
    <name evidence="3" type="ORF">TRUGW13939_05339</name>
</gene>
<accession>A0A7H8QX62</accession>
<evidence type="ECO:0000256" key="1">
    <source>
        <dbReference type="SAM" id="MobiDB-lite"/>
    </source>
</evidence>
<reference evidence="4" key="1">
    <citation type="submission" date="2020-06" db="EMBL/GenBank/DDBJ databases">
        <title>A chromosome-scale genome assembly of Talaromyces rugulosus W13939.</title>
        <authorList>
            <person name="Wang B."/>
            <person name="Guo L."/>
            <person name="Ye K."/>
            <person name="Wang L."/>
        </authorList>
    </citation>
    <scope>NUCLEOTIDE SEQUENCE [LARGE SCALE GENOMIC DNA]</scope>
    <source>
        <strain evidence="4">W13939</strain>
    </source>
</reference>
<organism evidence="3 4">
    <name type="scientific">Talaromyces rugulosus</name>
    <name type="common">Penicillium rugulosum</name>
    <dbReference type="NCBI Taxonomy" id="121627"/>
    <lineage>
        <taxon>Eukaryota</taxon>
        <taxon>Fungi</taxon>
        <taxon>Dikarya</taxon>
        <taxon>Ascomycota</taxon>
        <taxon>Pezizomycotina</taxon>
        <taxon>Eurotiomycetes</taxon>
        <taxon>Eurotiomycetidae</taxon>
        <taxon>Eurotiales</taxon>
        <taxon>Trichocomaceae</taxon>
        <taxon>Talaromyces</taxon>
        <taxon>Talaromyces sect. Islandici</taxon>
    </lineage>
</organism>
<dbReference type="OrthoDB" id="3067443at2759"/>
<proteinExistence type="predicted"/>
<evidence type="ECO:0000259" key="2">
    <source>
        <dbReference type="Pfam" id="PF10979"/>
    </source>
</evidence>
<dbReference type="RefSeq" id="XP_035344396.1">
    <property type="nucleotide sequence ID" value="XM_035488503.1"/>
</dbReference>
<dbReference type="EMBL" id="CP055900">
    <property type="protein sequence ID" value="QKX58218.1"/>
    <property type="molecule type" value="Genomic_DNA"/>
</dbReference>
<dbReference type="InterPro" id="IPR024498">
    <property type="entry name" value="DUF2786"/>
</dbReference>
<feature type="region of interest" description="Disordered" evidence="1">
    <location>
        <begin position="214"/>
        <end position="247"/>
    </location>
</feature>
<evidence type="ECO:0000313" key="4">
    <source>
        <dbReference type="Proteomes" id="UP000509510"/>
    </source>
</evidence>
<dbReference type="GeneID" id="55992837"/>